<gene>
    <name evidence="3" type="primary">sdh4</name>
</gene>
<feature type="transmembrane region" description="Helical" evidence="2">
    <location>
        <begin position="20"/>
        <end position="44"/>
    </location>
</feature>
<dbReference type="GO" id="GO:0005743">
    <property type="term" value="C:mitochondrial inner membrane"/>
    <property type="evidence" value="ECO:0007669"/>
    <property type="project" value="UniProtKB-SubCell"/>
</dbReference>
<dbReference type="Gene3D" id="1.20.1300.10">
    <property type="entry name" value="Fumarate reductase/succinate dehydrogenase, transmembrane subunit"/>
    <property type="match status" value="1"/>
</dbReference>
<sequence>MEAHRETLGHWLVQRTTAAFSVPTIPIANASTSILLSILLFRHIHIGIKEILADHVHHEVTRNRILILLRIFLLVIIKDVPVLSVPSN</sequence>
<dbReference type="GO" id="GO:0006099">
    <property type="term" value="P:tricarboxylic acid cycle"/>
    <property type="evidence" value="ECO:0007669"/>
    <property type="project" value="InterPro"/>
</dbReference>
<evidence type="ECO:0000313" key="3">
    <source>
        <dbReference type="EMBL" id="AOH05901.1"/>
    </source>
</evidence>
<protein>
    <submittedName>
        <fullName evidence="3">Succinate dehydrogenase cytochrome subunit 4</fullName>
    </submittedName>
</protein>
<dbReference type="SUPFAM" id="SSF81343">
    <property type="entry name" value="Fumarate reductase respiratory complex transmembrane subunits"/>
    <property type="match status" value="1"/>
</dbReference>
<dbReference type="InterPro" id="IPR044963">
    <property type="entry name" value="SDH4"/>
</dbReference>
<keyword evidence="2" id="KW-0472">Membrane</keyword>
<dbReference type="EMBL" id="KX171637">
    <property type="protein sequence ID" value="AOH05901.1"/>
    <property type="molecule type" value="Genomic_DNA"/>
</dbReference>
<dbReference type="GO" id="GO:0045273">
    <property type="term" value="C:respiratory chain complex II (succinate dehydrogenase)"/>
    <property type="evidence" value="ECO:0007669"/>
    <property type="project" value="InterPro"/>
</dbReference>
<dbReference type="AlphaFoldDB" id="A0A1B3TRG9"/>
<proteinExistence type="predicted"/>
<dbReference type="GO" id="GO:0006121">
    <property type="term" value="P:mitochondrial electron transport, succinate to ubiquinone"/>
    <property type="evidence" value="ECO:0007669"/>
    <property type="project" value="InterPro"/>
</dbReference>
<name>A0A1B3TRG9_9MONI</name>
<keyword evidence="2" id="KW-1133">Transmembrane helix</keyword>
<keyword evidence="3" id="KW-0496">Mitochondrion</keyword>
<dbReference type="InterPro" id="IPR034804">
    <property type="entry name" value="SQR/QFR_C/D"/>
</dbReference>
<organism evidence="3">
    <name type="scientific">Ophioglossum californicum</name>
    <dbReference type="NCBI Taxonomy" id="1267209"/>
    <lineage>
        <taxon>Eukaryota</taxon>
        <taxon>Viridiplantae</taxon>
        <taxon>Streptophyta</taxon>
        <taxon>Embryophyta</taxon>
        <taxon>Tracheophyta</taxon>
        <taxon>Polypodiopsida</taxon>
        <taxon>Ophioglossidae</taxon>
        <taxon>Ophioglossales</taxon>
        <taxon>Ophioglossaceae</taxon>
        <taxon>Ophioglossoideae</taxon>
        <taxon>Ophioglossum</taxon>
    </lineage>
</organism>
<evidence type="ECO:0000256" key="2">
    <source>
        <dbReference type="SAM" id="Phobius"/>
    </source>
</evidence>
<dbReference type="RefSeq" id="YP_009277431.1">
    <property type="nucleotide sequence ID" value="NC_030900.1"/>
</dbReference>
<geneLocation type="mitochondrion" evidence="3"/>
<dbReference type="PANTHER" id="PTHR36358">
    <property type="entry name" value="SUCCINATE DEHYDROGENASE SUBUNIT 4, MITOCHONDRIAL"/>
    <property type="match status" value="1"/>
</dbReference>
<dbReference type="PANTHER" id="PTHR36358:SF1">
    <property type="entry name" value="SUCCINATE DEHYDROGENASE SUBUNIT 4, MITOCHONDRIAL"/>
    <property type="match status" value="1"/>
</dbReference>
<keyword evidence="2" id="KW-0812">Transmembrane</keyword>
<reference evidence="3" key="1">
    <citation type="journal article" date="2016" name="New Phytol.">
        <title>Complete mitochondrial genomes from the ferns Ophioglossum californicum and Psilotum nudum are highly repetitive with the largest organellar introns.</title>
        <authorList>
            <person name="Guo W."/>
            <person name="Zhu A."/>
            <person name="Fan W."/>
            <person name="Mower J.P."/>
        </authorList>
    </citation>
    <scope>NUCLEOTIDE SEQUENCE</scope>
    <source>
        <strain evidence="3">V14</strain>
    </source>
</reference>
<dbReference type="GeneID" id="28799228"/>
<comment type="subcellular location">
    <subcellularLocation>
        <location evidence="1">Mitochondrion inner membrane</location>
        <topology evidence="1">Single-pass membrane protein</topology>
    </subcellularLocation>
</comment>
<evidence type="ECO:0000256" key="1">
    <source>
        <dbReference type="ARBA" id="ARBA00004434"/>
    </source>
</evidence>
<feature type="transmembrane region" description="Helical" evidence="2">
    <location>
        <begin position="65"/>
        <end position="85"/>
    </location>
</feature>
<accession>A0A1B3TRG9</accession>